<feature type="transmembrane region" description="Helical" evidence="1">
    <location>
        <begin position="89"/>
        <end position="119"/>
    </location>
</feature>
<dbReference type="InterPro" id="IPR018710">
    <property type="entry name" value="DUF2232"/>
</dbReference>
<name>A0A382YAQ9_9ZZZZ</name>
<dbReference type="AlphaFoldDB" id="A0A382YAQ9"/>
<accession>A0A382YAQ9</accession>
<evidence type="ECO:0000256" key="1">
    <source>
        <dbReference type="SAM" id="Phobius"/>
    </source>
</evidence>
<reference evidence="2" key="1">
    <citation type="submission" date="2018-05" db="EMBL/GenBank/DDBJ databases">
        <authorList>
            <person name="Lanie J.A."/>
            <person name="Ng W.-L."/>
            <person name="Kazmierczak K.M."/>
            <person name="Andrzejewski T.M."/>
            <person name="Davidsen T.M."/>
            <person name="Wayne K.J."/>
            <person name="Tettelin H."/>
            <person name="Glass J.I."/>
            <person name="Rusch D."/>
            <person name="Podicherti R."/>
            <person name="Tsui H.-C.T."/>
            <person name="Winkler M.E."/>
        </authorList>
    </citation>
    <scope>NUCLEOTIDE SEQUENCE</scope>
</reference>
<feature type="transmembrane region" description="Helical" evidence="1">
    <location>
        <begin position="139"/>
        <end position="168"/>
    </location>
</feature>
<sequence length="180" mass="19696">VIWFSGQDGGLAGVVERSMSQVLSMLGTDAAQRTAETLHEYLFVVPGIMGVSWVTMIVVNAALAQWLLTRSGRNLRPSPTFTEVRLPIWLSYLLGVSILLAFLGEGVLAFAGGSMMMILMTPHFFQGTGVVHQWACRSASSGLILVAFYLLIVFLQWPILFVVGLGIADQWANFRRHPAA</sequence>
<keyword evidence="1" id="KW-1133">Transmembrane helix</keyword>
<proteinExistence type="predicted"/>
<dbReference type="EMBL" id="UINC01174024">
    <property type="protein sequence ID" value="SVD79935.1"/>
    <property type="molecule type" value="Genomic_DNA"/>
</dbReference>
<feature type="transmembrane region" description="Helical" evidence="1">
    <location>
        <begin position="41"/>
        <end position="68"/>
    </location>
</feature>
<dbReference type="Pfam" id="PF09991">
    <property type="entry name" value="DUF2232"/>
    <property type="match status" value="1"/>
</dbReference>
<evidence type="ECO:0008006" key="3">
    <source>
        <dbReference type="Google" id="ProtNLM"/>
    </source>
</evidence>
<protein>
    <recommendedName>
        <fullName evidence="3">DUF2232 domain-containing protein</fullName>
    </recommendedName>
</protein>
<feature type="non-terminal residue" evidence="2">
    <location>
        <position position="1"/>
    </location>
</feature>
<gene>
    <name evidence="2" type="ORF">METZ01_LOCUS432789</name>
</gene>
<keyword evidence="1" id="KW-0472">Membrane</keyword>
<keyword evidence="1" id="KW-0812">Transmembrane</keyword>
<evidence type="ECO:0000313" key="2">
    <source>
        <dbReference type="EMBL" id="SVD79935.1"/>
    </source>
</evidence>
<organism evidence="2">
    <name type="scientific">marine metagenome</name>
    <dbReference type="NCBI Taxonomy" id="408172"/>
    <lineage>
        <taxon>unclassified sequences</taxon>
        <taxon>metagenomes</taxon>
        <taxon>ecological metagenomes</taxon>
    </lineage>
</organism>